<organism evidence="2 3">
    <name type="scientific">Ralstonia condita</name>
    <dbReference type="NCBI Taxonomy" id="3058600"/>
    <lineage>
        <taxon>Bacteria</taxon>
        <taxon>Pseudomonadati</taxon>
        <taxon>Pseudomonadota</taxon>
        <taxon>Betaproteobacteria</taxon>
        <taxon>Burkholderiales</taxon>
        <taxon>Burkholderiaceae</taxon>
        <taxon>Ralstonia</taxon>
    </lineage>
</organism>
<evidence type="ECO:0000313" key="3">
    <source>
        <dbReference type="Proteomes" id="UP001189616"/>
    </source>
</evidence>
<evidence type="ECO:0000313" key="2">
    <source>
        <dbReference type="EMBL" id="CAJ0787586.1"/>
    </source>
</evidence>
<dbReference type="EMBL" id="CATYWO010000002">
    <property type="protein sequence ID" value="CAJ0787586.1"/>
    <property type="molecule type" value="Genomic_DNA"/>
</dbReference>
<sequence>MKAALYSPPPATSVALAFALLAPLALLGACASTSPPSASAQQQATAEAAGATSPDSGWLALRAKYMDCVQHQADAGMSGNGQTKAVVAAALDACTGELQTMHDAFRDYLSAEMVSSHGKAGARHAADRVTKDTREKARVYLMGYVDHERYLAKSR</sequence>
<protein>
    <recommendedName>
        <fullName evidence="4">Lipoprotein</fullName>
    </recommendedName>
</protein>
<keyword evidence="3" id="KW-1185">Reference proteome</keyword>
<keyword evidence="1" id="KW-0732">Signal</keyword>
<proteinExistence type="predicted"/>
<name>A0ABN9IMN3_9RALS</name>
<evidence type="ECO:0000256" key="1">
    <source>
        <dbReference type="SAM" id="SignalP"/>
    </source>
</evidence>
<reference evidence="2 3" key="1">
    <citation type="submission" date="2023-07" db="EMBL/GenBank/DDBJ databases">
        <authorList>
            <person name="Peeters C."/>
        </authorList>
    </citation>
    <scope>NUCLEOTIDE SEQUENCE [LARGE SCALE GENOMIC DNA]</scope>
    <source>
        <strain evidence="2 3">LMG 7141</strain>
    </source>
</reference>
<accession>A0ABN9IMN3</accession>
<dbReference type="RefSeq" id="WP_316657375.1">
    <property type="nucleotide sequence ID" value="NZ_CATYWO010000002.1"/>
</dbReference>
<feature type="signal peptide" evidence="1">
    <location>
        <begin position="1"/>
        <end position="31"/>
    </location>
</feature>
<evidence type="ECO:0008006" key="4">
    <source>
        <dbReference type="Google" id="ProtNLM"/>
    </source>
</evidence>
<gene>
    <name evidence="2" type="ORF">LMG7141_01959</name>
</gene>
<dbReference type="Proteomes" id="UP001189616">
    <property type="component" value="Unassembled WGS sequence"/>
</dbReference>
<feature type="chain" id="PRO_5046726593" description="Lipoprotein" evidence="1">
    <location>
        <begin position="32"/>
        <end position="155"/>
    </location>
</feature>
<comment type="caution">
    <text evidence="2">The sequence shown here is derived from an EMBL/GenBank/DDBJ whole genome shotgun (WGS) entry which is preliminary data.</text>
</comment>
<dbReference type="PROSITE" id="PS51257">
    <property type="entry name" value="PROKAR_LIPOPROTEIN"/>
    <property type="match status" value="1"/>
</dbReference>